<gene>
    <name evidence="1" type="ORF">MATL_G00100990</name>
</gene>
<keyword evidence="2" id="KW-1185">Reference proteome</keyword>
<dbReference type="Proteomes" id="UP001046870">
    <property type="component" value="Chromosome 7"/>
</dbReference>
<evidence type="ECO:0000313" key="1">
    <source>
        <dbReference type="EMBL" id="KAG7473912.1"/>
    </source>
</evidence>
<name>A0A9D3Q4E4_MEGAT</name>
<comment type="caution">
    <text evidence="1">The sequence shown here is derived from an EMBL/GenBank/DDBJ whole genome shotgun (WGS) entry which is preliminary data.</text>
</comment>
<accession>A0A9D3Q4E4</accession>
<proteinExistence type="predicted"/>
<reference evidence="1" key="1">
    <citation type="submission" date="2021-01" db="EMBL/GenBank/DDBJ databases">
        <authorList>
            <person name="Zahm M."/>
            <person name="Roques C."/>
            <person name="Cabau C."/>
            <person name="Klopp C."/>
            <person name="Donnadieu C."/>
            <person name="Jouanno E."/>
            <person name="Lampietro C."/>
            <person name="Louis A."/>
            <person name="Herpin A."/>
            <person name="Echchiki A."/>
            <person name="Berthelot C."/>
            <person name="Parey E."/>
            <person name="Roest-Crollius H."/>
            <person name="Braasch I."/>
            <person name="Postlethwait J."/>
            <person name="Bobe J."/>
            <person name="Montfort J."/>
            <person name="Bouchez O."/>
            <person name="Begum T."/>
            <person name="Mejri S."/>
            <person name="Adams A."/>
            <person name="Chen W.-J."/>
            <person name="Guiguen Y."/>
        </authorList>
    </citation>
    <scope>NUCLEOTIDE SEQUENCE</scope>
    <source>
        <strain evidence="1">YG-15Mar2019-1</strain>
        <tissue evidence="1">Brain</tissue>
    </source>
</reference>
<dbReference type="AlphaFoldDB" id="A0A9D3Q4E4"/>
<evidence type="ECO:0000313" key="2">
    <source>
        <dbReference type="Proteomes" id="UP001046870"/>
    </source>
</evidence>
<sequence length="79" mass="9003">MPSVRFKDSRSLCQAKFLRRSHRLVIAHLSNLSRLCKIWSDPLSQSHRRGSSRRSGGGQETIQTVCWKALRLSTVEHTG</sequence>
<dbReference type="EMBL" id="JAFDVH010000007">
    <property type="protein sequence ID" value="KAG7473912.1"/>
    <property type="molecule type" value="Genomic_DNA"/>
</dbReference>
<protein>
    <submittedName>
        <fullName evidence="1">Uncharacterized protein</fullName>
    </submittedName>
</protein>
<organism evidence="1 2">
    <name type="scientific">Megalops atlanticus</name>
    <name type="common">Tarpon</name>
    <name type="synonym">Clupea gigantea</name>
    <dbReference type="NCBI Taxonomy" id="7932"/>
    <lineage>
        <taxon>Eukaryota</taxon>
        <taxon>Metazoa</taxon>
        <taxon>Chordata</taxon>
        <taxon>Craniata</taxon>
        <taxon>Vertebrata</taxon>
        <taxon>Euteleostomi</taxon>
        <taxon>Actinopterygii</taxon>
        <taxon>Neopterygii</taxon>
        <taxon>Teleostei</taxon>
        <taxon>Elopiformes</taxon>
        <taxon>Megalopidae</taxon>
        <taxon>Megalops</taxon>
    </lineage>
</organism>